<keyword evidence="3 5" id="KW-0378">Hydrolase</keyword>
<evidence type="ECO:0000313" key="8">
    <source>
        <dbReference type="EMBL" id="MFC0082892.1"/>
    </source>
</evidence>
<organism evidence="8 9">
    <name type="scientific">Aciditerrimonas ferrireducens</name>
    <dbReference type="NCBI Taxonomy" id="667306"/>
    <lineage>
        <taxon>Bacteria</taxon>
        <taxon>Bacillati</taxon>
        <taxon>Actinomycetota</taxon>
        <taxon>Acidimicrobiia</taxon>
        <taxon>Acidimicrobiales</taxon>
        <taxon>Acidimicrobiaceae</taxon>
        <taxon>Aciditerrimonas</taxon>
    </lineage>
</organism>
<dbReference type="EMBL" id="JBHLYQ010000180">
    <property type="protein sequence ID" value="MFC0082892.1"/>
    <property type="molecule type" value="Genomic_DNA"/>
</dbReference>
<dbReference type="Pfam" id="PF00082">
    <property type="entry name" value="Peptidase_S8"/>
    <property type="match status" value="1"/>
</dbReference>
<feature type="active site" description="Charge relay system" evidence="5">
    <location>
        <position position="181"/>
    </location>
</feature>
<feature type="active site" description="Charge relay system" evidence="5">
    <location>
        <position position="400"/>
    </location>
</feature>
<dbReference type="PANTHER" id="PTHR43806">
    <property type="entry name" value="PEPTIDASE S8"/>
    <property type="match status" value="1"/>
</dbReference>
<evidence type="ECO:0000256" key="2">
    <source>
        <dbReference type="ARBA" id="ARBA00022670"/>
    </source>
</evidence>
<dbReference type="InterPro" id="IPR050131">
    <property type="entry name" value="Peptidase_S8_subtilisin-like"/>
</dbReference>
<name>A0ABV6C7C1_9ACTN</name>
<feature type="compositionally biased region" description="Gly residues" evidence="6">
    <location>
        <begin position="607"/>
        <end position="620"/>
    </location>
</feature>
<feature type="active site" description="Charge relay system" evidence="5">
    <location>
        <position position="226"/>
    </location>
</feature>
<dbReference type="InterPro" id="IPR000209">
    <property type="entry name" value="Peptidase_S8/S53_dom"/>
</dbReference>
<dbReference type="PROSITE" id="PS00137">
    <property type="entry name" value="SUBTILASE_HIS"/>
    <property type="match status" value="1"/>
</dbReference>
<dbReference type="PANTHER" id="PTHR43806:SF11">
    <property type="entry name" value="CEREVISIN-RELATED"/>
    <property type="match status" value="1"/>
</dbReference>
<reference evidence="8 9" key="1">
    <citation type="submission" date="2024-09" db="EMBL/GenBank/DDBJ databases">
        <authorList>
            <person name="Sun Q."/>
            <person name="Mori K."/>
        </authorList>
    </citation>
    <scope>NUCLEOTIDE SEQUENCE [LARGE SCALE GENOMIC DNA]</scope>
    <source>
        <strain evidence="8 9">JCM 15389</strain>
    </source>
</reference>
<evidence type="ECO:0000256" key="5">
    <source>
        <dbReference type="PROSITE-ProRule" id="PRU01240"/>
    </source>
</evidence>
<protein>
    <submittedName>
        <fullName evidence="8">S8 family serine peptidase</fullName>
    </submittedName>
</protein>
<keyword evidence="4 5" id="KW-0720">Serine protease</keyword>
<sequence length="620" mass="62832">MLLDAPGDQPVPAGGPILWSPGDPYAVYQQNLDALEQRELVQGVVVNAAGQDQAVVGNASGQVPEALVQDMDRFAPQSLVQRLAHTSGVHSLHWVTPGMVEIVTRHTQDWVQRLPGVQLVQGDSLLPVQGFSPPNPLFGLQWNLRNIGSSPFMPATAGDDIHALPAWEQSLGAGQLVAEIDNGIYTSGEPNFAPGQISPKSWSFYNNSANISPPVCSSPGTCGYSHGTGVASVMVGSIGTAGVAGVAPLAQVLGIQAGAGGQIDAADALEGIYYALQQGARVINCSWGAQGDWAGLEEIQAAIQQAQQDGAILVFAAGNDSQDIDPTSPDPALNTNPDAFYPAALSVTDPNVLSVGASTATDGAASFSDWGAQAVQLFAPGQDIPGDGQPGVYMEWSGTSVAAPEVAGAIADLWSQDPALTWEQVKQDLLSTVTPSSSLDGLAQYPGVLNLQAALQVAQQQGGFSATFSGYQDLAPGQAGTVVAQLRDPAAPASGVDLRISLAALDQGQGVAVQDFPLQVDGQSQTTNASGVLLVPAPQGLNTSTGAQVQLGIDLPWSMPTVLAVSLVPASDPTGPSLGGRAVLLGTTGSGTGSSSSSPPPSSSTGSGSGGSSTSSGTGG</sequence>
<dbReference type="InterPro" id="IPR015500">
    <property type="entry name" value="Peptidase_S8_subtilisin-rel"/>
</dbReference>
<comment type="caution">
    <text evidence="8">The sequence shown here is derived from an EMBL/GenBank/DDBJ whole genome shotgun (WGS) entry which is preliminary data.</text>
</comment>
<accession>A0ABV6C7C1</accession>
<keyword evidence="2 5" id="KW-0645">Protease</keyword>
<dbReference type="PRINTS" id="PR00723">
    <property type="entry name" value="SUBTILISIN"/>
</dbReference>
<evidence type="ECO:0000313" key="9">
    <source>
        <dbReference type="Proteomes" id="UP001589788"/>
    </source>
</evidence>
<dbReference type="Gene3D" id="3.40.50.200">
    <property type="entry name" value="Peptidase S8/S53 domain"/>
    <property type="match status" value="1"/>
</dbReference>
<proteinExistence type="inferred from homology"/>
<comment type="similarity">
    <text evidence="1 5">Belongs to the peptidase S8 family.</text>
</comment>
<keyword evidence="9" id="KW-1185">Reference proteome</keyword>
<evidence type="ECO:0000256" key="4">
    <source>
        <dbReference type="ARBA" id="ARBA00022825"/>
    </source>
</evidence>
<evidence type="ECO:0000256" key="1">
    <source>
        <dbReference type="ARBA" id="ARBA00011073"/>
    </source>
</evidence>
<evidence type="ECO:0000256" key="3">
    <source>
        <dbReference type="ARBA" id="ARBA00022801"/>
    </source>
</evidence>
<dbReference type="PROSITE" id="PS51892">
    <property type="entry name" value="SUBTILASE"/>
    <property type="match status" value="1"/>
</dbReference>
<evidence type="ECO:0000256" key="6">
    <source>
        <dbReference type="SAM" id="MobiDB-lite"/>
    </source>
</evidence>
<dbReference type="InterPro" id="IPR036852">
    <property type="entry name" value="Peptidase_S8/S53_dom_sf"/>
</dbReference>
<dbReference type="Proteomes" id="UP001589788">
    <property type="component" value="Unassembled WGS sequence"/>
</dbReference>
<feature type="domain" description="Peptidase S8/S53" evidence="7">
    <location>
        <begin position="173"/>
        <end position="436"/>
    </location>
</feature>
<dbReference type="InterPro" id="IPR023828">
    <property type="entry name" value="Peptidase_S8_Ser-AS"/>
</dbReference>
<dbReference type="InterPro" id="IPR022398">
    <property type="entry name" value="Peptidase_S8_His-AS"/>
</dbReference>
<gene>
    <name evidence="8" type="ORF">ACFFRE_12205</name>
</gene>
<dbReference type="SUPFAM" id="SSF52743">
    <property type="entry name" value="Subtilisin-like"/>
    <property type="match status" value="1"/>
</dbReference>
<dbReference type="PROSITE" id="PS00138">
    <property type="entry name" value="SUBTILASE_SER"/>
    <property type="match status" value="1"/>
</dbReference>
<feature type="region of interest" description="Disordered" evidence="6">
    <location>
        <begin position="571"/>
        <end position="620"/>
    </location>
</feature>
<feature type="non-terminal residue" evidence="8">
    <location>
        <position position="620"/>
    </location>
</feature>
<evidence type="ECO:0000259" key="7">
    <source>
        <dbReference type="Pfam" id="PF00082"/>
    </source>
</evidence>
<dbReference type="RefSeq" id="WP_377790580.1">
    <property type="nucleotide sequence ID" value="NZ_JBHLYQ010000180.1"/>
</dbReference>